<dbReference type="EMBL" id="JBAMIC010000008">
    <property type="protein sequence ID" value="KAK7104822.1"/>
    <property type="molecule type" value="Genomic_DNA"/>
</dbReference>
<dbReference type="InterPro" id="IPR029021">
    <property type="entry name" value="Prot-tyrosine_phosphatase-like"/>
</dbReference>
<dbReference type="PANTHER" id="PTHR46588:SF1">
    <property type="entry name" value="SERINE_THREONINE_TYROSINE-INTERACTING PROTEIN"/>
    <property type="match status" value="1"/>
</dbReference>
<evidence type="ECO:0000313" key="5">
    <source>
        <dbReference type="Proteomes" id="UP001374579"/>
    </source>
</evidence>
<keyword evidence="5" id="KW-1185">Reference proteome</keyword>
<feature type="domain" description="Tyrosine-protein phosphatase" evidence="2">
    <location>
        <begin position="28"/>
        <end position="176"/>
    </location>
</feature>
<dbReference type="PROSITE" id="PS50056">
    <property type="entry name" value="TYR_PHOSPHATASE_2"/>
    <property type="match status" value="1"/>
</dbReference>
<dbReference type="PROSITE" id="PS50054">
    <property type="entry name" value="TYR_PHOSPHATASE_DUAL"/>
    <property type="match status" value="1"/>
</dbReference>
<dbReference type="Pfam" id="PF00782">
    <property type="entry name" value="DSPc"/>
    <property type="match status" value="1"/>
</dbReference>
<dbReference type="InterPro" id="IPR000340">
    <property type="entry name" value="Dual-sp_phosphatase_cat-dom"/>
</dbReference>
<dbReference type="SMART" id="SM00195">
    <property type="entry name" value="DSPc"/>
    <property type="match status" value="1"/>
</dbReference>
<evidence type="ECO:0000259" key="2">
    <source>
        <dbReference type="PROSITE" id="PS50054"/>
    </source>
</evidence>
<sequence>MDDTISFPALPDGAFMKEVDWQYKWRREMQEIIPGLYLGPYAAATKSKLESLLASGITHIVCVRHQLEGNLIQPNFQDRFQYLVLDLSDDERQNIIQLFPKVNAFISSCLQQRGKVLVHGNGGTSRSAALVIAFVMQHFGLSYDDAFCLVQKQRFCICLNEGFVQQLKEYEPIYRAQLLQGTRQTEARLSLKRKFEDDQDTSMDCDPLS</sequence>
<gene>
    <name evidence="4" type="ORF">V1264_019479</name>
</gene>
<evidence type="ECO:0000313" key="4">
    <source>
        <dbReference type="EMBL" id="KAK7104822.1"/>
    </source>
</evidence>
<dbReference type="GO" id="GO:0005654">
    <property type="term" value="C:nucleoplasm"/>
    <property type="evidence" value="ECO:0007669"/>
    <property type="project" value="TreeGrafter"/>
</dbReference>
<dbReference type="InterPro" id="IPR020422">
    <property type="entry name" value="TYR_PHOSPHATASE_DUAL_dom"/>
</dbReference>
<dbReference type="InterPro" id="IPR000387">
    <property type="entry name" value="Tyr_Pase_dom"/>
</dbReference>
<protein>
    <recommendedName>
        <fullName evidence="6">Serine/threonine/tyrosine-interacting protein</fullName>
    </recommendedName>
</protein>
<comment type="similarity">
    <text evidence="1">Belongs to the protein-tyrosine phosphatase family. Non-receptor class subfamily.</text>
</comment>
<evidence type="ECO:0008006" key="6">
    <source>
        <dbReference type="Google" id="ProtNLM"/>
    </source>
</evidence>
<dbReference type="GO" id="GO:0062026">
    <property type="term" value="P:negative regulation of SCF-dependent proteasomal ubiquitin-dependent catabolic process"/>
    <property type="evidence" value="ECO:0007669"/>
    <property type="project" value="TreeGrafter"/>
</dbReference>
<accession>A0AAN9GDZ1</accession>
<organism evidence="4 5">
    <name type="scientific">Littorina saxatilis</name>
    <dbReference type="NCBI Taxonomy" id="31220"/>
    <lineage>
        <taxon>Eukaryota</taxon>
        <taxon>Metazoa</taxon>
        <taxon>Spiralia</taxon>
        <taxon>Lophotrochozoa</taxon>
        <taxon>Mollusca</taxon>
        <taxon>Gastropoda</taxon>
        <taxon>Caenogastropoda</taxon>
        <taxon>Littorinimorpha</taxon>
        <taxon>Littorinoidea</taxon>
        <taxon>Littorinidae</taxon>
        <taxon>Littorina</taxon>
    </lineage>
</organism>
<dbReference type="CDD" id="cd14522">
    <property type="entry name" value="DSP_STYX"/>
    <property type="match status" value="1"/>
</dbReference>
<dbReference type="PANTHER" id="PTHR46588">
    <property type="entry name" value="SERINE/THREONINE/TYROSINE-INTERACTING PROTEIN"/>
    <property type="match status" value="1"/>
</dbReference>
<comment type="caution">
    <text evidence="4">The sequence shown here is derived from an EMBL/GenBank/DDBJ whole genome shotgun (WGS) entry which is preliminary data.</text>
</comment>
<dbReference type="Gene3D" id="3.90.190.10">
    <property type="entry name" value="Protein tyrosine phosphatase superfamily"/>
    <property type="match status" value="1"/>
</dbReference>
<dbReference type="Proteomes" id="UP001374579">
    <property type="component" value="Unassembled WGS sequence"/>
</dbReference>
<dbReference type="GO" id="GO:1990444">
    <property type="term" value="F:F-box domain binding"/>
    <property type="evidence" value="ECO:0007669"/>
    <property type="project" value="TreeGrafter"/>
</dbReference>
<feature type="domain" description="Tyrosine specific protein phosphatases" evidence="3">
    <location>
        <begin position="96"/>
        <end position="154"/>
    </location>
</feature>
<dbReference type="SUPFAM" id="SSF52799">
    <property type="entry name" value="(Phosphotyrosine protein) phosphatases II"/>
    <property type="match status" value="1"/>
</dbReference>
<dbReference type="GO" id="GO:0070372">
    <property type="term" value="P:regulation of ERK1 and ERK2 cascade"/>
    <property type="evidence" value="ECO:0007669"/>
    <property type="project" value="TreeGrafter"/>
</dbReference>
<evidence type="ECO:0000256" key="1">
    <source>
        <dbReference type="ARBA" id="ARBA00009649"/>
    </source>
</evidence>
<proteinExistence type="inferred from homology"/>
<name>A0AAN9GDZ1_9CAEN</name>
<dbReference type="FunFam" id="3.90.190.10:FF:000036">
    <property type="entry name" value="Serine/threonine/tyrosine-interacting protein a"/>
    <property type="match status" value="1"/>
</dbReference>
<reference evidence="4 5" key="1">
    <citation type="submission" date="2024-02" db="EMBL/GenBank/DDBJ databases">
        <title>Chromosome-scale genome assembly of the rough periwinkle Littorina saxatilis.</title>
        <authorList>
            <person name="De Jode A."/>
            <person name="Faria R."/>
            <person name="Formenti G."/>
            <person name="Sims Y."/>
            <person name="Smith T.P."/>
            <person name="Tracey A."/>
            <person name="Wood J.M.D."/>
            <person name="Zagrodzka Z.B."/>
            <person name="Johannesson K."/>
            <person name="Butlin R.K."/>
            <person name="Leder E.H."/>
        </authorList>
    </citation>
    <scope>NUCLEOTIDE SEQUENCE [LARGE SCALE GENOMIC DNA]</scope>
    <source>
        <strain evidence="4">Snail1</strain>
        <tissue evidence="4">Muscle</tissue>
    </source>
</reference>
<dbReference type="AlphaFoldDB" id="A0AAN9GDZ1"/>
<dbReference type="InterPro" id="IPR052449">
    <property type="entry name" value="STYX-Interacting_Phosphatase"/>
</dbReference>
<evidence type="ECO:0000259" key="3">
    <source>
        <dbReference type="PROSITE" id="PS50056"/>
    </source>
</evidence>
<dbReference type="GO" id="GO:0005737">
    <property type="term" value="C:cytoplasm"/>
    <property type="evidence" value="ECO:0007669"/>
    <property type="project" value="TreeGrafter"/>
</dbReference>